<proteinExistence type="predicted"/>
<accession>A0A415GRX1</accession>
<feature type="region of interest" description="Disordered" evidence="1">
    <location>
        <begin position="1"/>
        <end position="28"/>
    </location>
</feature>
<dbReference type="AlphaFoldDB" id="A0A415GRX1"/>
<dbReference type="Proteomes" id="UP000286598">
    <property type="component" value="Unassembled WGS sequence"/>
</dbReference>
<gene>
    <name evidence="2" type="ORF">DW060_01010</name>
</gene>
<comment type="caution">
    <text evidence="2">The sequence shown here is derived from an EMBL/GenBank/DDBJ whole genome shotgun (WGS) entry which is preliminary data.</text>
</comment>
<reference evidence="2 3" key="1">
    <citation type="submission" date="2018-08" db="EMBL/GenBank/DDBJ databases">
        <title>A genome reference for cultivated species of the human gut microbiota.</title>
        <authorList>
            <person name="Zou Y."/>
            <person name="Xue W."/>
            <person name="Luo G."/>
        </authorList>
    </citation>
    <scope>NUCLEOTIDE SEQUENCE [LARGE SCALE GENOMIC DNA]</scope>
    <source>
        <strain evidence="2 3">AF42-9</strain>
    </source>
</reference>
<name>A0A415GRX1_9BACT</name>
<sequence length="162" mass="18239">MALFEKGNKKGNRFTSENQPKKRGRGNLSVLKYIQTTTGKKVNPQSSKEEILKVIQHLYESSTAELEPLLKDPTDRTKPNKDTPIWVLNIIAAINSDIRYGRTSTVEMLFDRVFGKATQNIEGEINANVSNNVDLSALSDEELIQYNTLLDKIRNSAKNGKE</sequence>
<protein>
    <submittedName>
        <fullName evidence="2">Uncharacterized protein</fullName>
    </submittedName>
</protein>
<organism evidence="2 3">
    <name type="scientific">Leyella stercorea</name>
    <dbReference type="NCBI Taxonomy" id="363265"/>
    <lineage>
        <taxon>Bacteria</taxon>
        <taxon>Pseudomonadati</taxon>
        <taxon>Bacteroidota</taxon>
        <taxon>Bacteroidia</taxon>
        <taxon>Bacteroidales</taxon>
        <taxon>Prevotellaceae</taxon>
        <taxon>Leyella</taxon>
    </lineage>
</organism>
<evidence type="ECO:0000256" key="1">
    <source>
        <dbReference type="SAM" id="MobiDB-lite"/>
    </source>
</evidence>
<evidence type="ECO:0000313" key="2">
    <source>
        <dbReference type="EMBL" id="RHK53070.1"/>
    </source>
</evidence>
<evidence type="ECO:0000313" key="3">
    <source>
        <dbReference type="Proteomes" id="UP000286598"/>
    </source>
</evidence>
<dbReference type="EMBL" id="QRNO01000002">
    <property type="protein sequence ID" value="RHK53070.1"/>
    <property type="molecule type" value="Genomic_DNA"/>
</dbReference>
<dbReference type="OrthoDB" id="1092501at2"/>
<keyword evidence="3" id="KW-1185">Reference proteome</keyword>